<accession>A0AA42AZA6</accession>
<reference evidence="3" key="1">
    <citation type="submission" date="2022-03" db="EMBL/GenBank/DDBJ databases">
        <title>A functionally conserved STORR gene fusion in Papaver species that diverged 16.8 million years ago.</title>
        <authorList>
            <person name="Catania T."/>
        </authorList>
    </citation>
    <scope>NUCLEOTIDE SEQUENCE</scope>
    <source>
        <strain evidence="3">S-191538</strain>
    </source>
</reference>
<name>A0AA42AZA6_PAPNU</name>
<evidence type="ECO:0000256" key="1">
    <source>
        <dbReference type="ARBA" id="ARBA00022741"/>
    </source>
</evidence>
<evidence type="ECO:0000313" key="3">
    <source>
        <dbReference type="EMBL" id="MCL7044611.1"/>
    </source>
</evidence>
<evidence type="ECO:0000313" key="4">
    <source>
        <dbReference type="Proteomes" id="UP001177140"/>
    </source>
</evidence>
<dbReference type="InterPro" id="IPR027417">
    <property type="entry name" value="P-loop_NTPase"/>
</dbReference>
<dbReference type="Gene3D" id="3.40.50.300">
    <property type="entry name" value="P-loop containing nucleotide triphosphate hydrolases"/>
    <property type="match status" value="1"/>
</dbReference>
<dbReference type="SUPFAM" id="SSF52540">
    <property type="entry name" value="P-loop containing nucleoside triphosphate hydrolases"/>
    <property type="match status" value="1"/>
</dbReference>
<dbReference type="InterPro" id="IPR001806">
    <property type="entry name" value="Small_GTPase"/>
</dbReference>
<keyword evidence="1" id="KW-0547">Nucleotide-binding</keyword>
<dbReference type="GO" id="GO:0005525">
    <property type="term" value="F:GTP binding"/>
    <property type="evidence" value="ECO:0007669"/>
    <property type="project" value="UniProtKB-KW"/>
</dbReference>
<dbReference type="SMART" id="SM00175">
    <property type="entry name" value="RAB"/>
    <property type="match status" value="1"/>
</dbReference>
<keyword evidence="4" id="KW-1185">Reference proteome</keyword>
<protein>
    <submittedName>
        <fullName evidence="3">Uncharacterized protein</fullName>
    </submittedName>
</protein>
<comment type="caution">
    <text evidence="3">The sequence shown here is derived from an EMBL/GenBank/DDBJ whole genome shotgun (WGS) entry which is preliminary data.</text>
</comment>
<organism evidence="3 4">
    <name type="scientific">Papaver nudicaule</name>
    <name type="common">Iceland poppy</name>
    <dbReference type="NCBI Taxonomy" id="74823"/>
    <lineage>
        <taxon>Eukaryota</taxon>
        <taxon>Viridiplantae</taxon>
        <taxon>Streptophyta</taxon>
        <taxon>Embryophyta</taxon>
        <taxon>Tracheophyta</taxon>
        <taxon>Spermatophyta</taxon>
        <taxon>Magnoliopsida</taxon>
        <taxon>Ranunculales</taxon>
        <taxon>Papaveraceae</taxon>
        <taxon>Papaveroideae</taxon>
        <taxon>Papaver</taxon>
    </lineage>
</organism>
<gene>
    <name evidence="3" type="ORF">MKW94_021482</name>
</gene>
<keyword evidence="2" id="KW-0342">GTP-binding</keyword>
<sequence length="80" mass="8761">MAKSAGNKSIQAKLVLLGDMGTGKTSLVLRFVKGQFFDFQVPTVKFGIRDTAGQERYHSLAPMYYRGATAAIIVYDITSL</sequence>
<dbReference type="EMBL" id="JAJJMA010259990">
    <property type="protein sequence ID" value="MCL7044611.1"/>
    <property type="molecule type" value="Genomic_DNA"/>
</dbReference>
<dbReference type="Pfam" id="PF00071">
    <property type="entry name" value="Ras"/>
    <property type="match status" value="1"/>
</dbReference>
<dbReference type="PROSITE" id="PS51419">
    <property type="entry name" value="RAB"/>
    <property type="match status" value="1"/>
</dbReference>
<proteinExistence type="predicted"/>
<dbReference type="GO" id="GO:0003924">
    <property type="term" value="F:GTPase activity"/>
    <property type="evidence" value="ECO:0007669"/>
    <property type="project" value="InterPro"/>
</dbReference>
<dbReference type="AlphaFoldDB" id="A0AA42AZA6"/>
<feature type="non-terminal residue" evidence="3">
    <location>
        <position position="1"/>
    </location>
</feature>
<dbReference type="PANTHER" id="PTHR24073">
    <property type="entry name" value="DRAB5-RELATED"/>
    <property type="match status" value="1"/>
</dbReference>
<evidence type="ECO:0000256" key="2">
    <source>
        <dbReference type="ARBA" id="ARBA00023134"/>
    </source>
</evidence>
<dbReference type="Proteomes" id="UP001177140">
    <property type="component" value="Unassembled WGS sequence"/>
</dbReference>